<evidence type="ECO:0000313" key="2">
    <source>
        <dbReference type="EnsemblMetazoa" id="NP_001155565.1"/>
    </source>
</evidence>
<evidence type="ECO:0000313" key="3">
    <source>
        <dbReference type="Proteomes" id="UP000007819"/>
    </source>
</evidence>
<organism evidence="1">
    <name type="scientific">Acyrthosiphon pisum</name>
    <name type="common">Pea aphid</name>
    <dbReference type="NCBI Taxonomy" id="7029"/>
    <lineage>
        <taxon>Eukaryota</taxon>
        <taxon>Metazoa</taxon>
        <taxon>Ecdysozoa</taxon>
        <taxon>Arthropoda</taxon>
        <taxon>Hexapoda</taxon>
        <taxon>Insecta</taxon>
        <taxon>Pterygota</taxon>
        <taxon>Neoptera</taxon>
        <taxon>Paraneoptera</taxon>
        <taxon>Hemiptera</taxon>
        <taxon>Sternorrhyncha</taxon>
        <taxon>Aphidomorpha</taxon>
        <taxon>Aphidoidea</taxon>
        <taxon>Aphididae</taxon>
        <taxon>Macrosiphini</taxon>
        <taxon>Acyrthosiphon</taxon>
    </lineage>
</organism>
<proteinExistence type="evidence at transcript level"/>
<reference evidence="3" key="2">
    <citation type="submission" date="2010-06" db="EMBL/GenBank/DDBJ databases">
        <authorList>
            <person name="Jiang H."/>
            <person name="Abraham K."/>
            <person name="Ali S."/>
            <person name="Alsbrooks S.L."/>
            <person name="Anim B.N."/>
            <person name="Anosike U.S."/>
            <person name="Attaway T."/>
            <person name="Bandaranaike D.P."/>
            <person name="Battles P.K."/>
            <person name="Bell S.N."/>
            <person name="Bell A.V."/>
            <person name="Beltran B."/>
            <person name="Bickham C."/>
            <person name="Bustamante Y."/>
            <person name="Caleb T."/>
            <person name="Canada A."/>
            <person name="Cardenas V."/>
            <person name="Carter K."/>
            <person name="Chacko J."/>
            <person name="Chandrabose M.N."/>
            <person name="Chavez D."/>
            <person name="Chavez A."/>
            <person name="Chen L."/>
            <person name="Chu H.-S."/>
            <person name="Claassen K.J."/>
            <person name="Cockrell R."/>
            <person name="Collins M."/>
            <person name="Cooper J.A."/>
            <person name="Cree A."/>
            <person name="Curry S.M."/>
            <person name="Da Y."/>
            <person name="Dao M.D."/>
            <person name="Das B."/>
            <person name="Davila M.-L."/>
            <person name="Davy-Carroll L."/>
            <person name="Denson S."/>
            <person name="Dinh H."/>
            <person name="Ebong V.E."/>
            <person name="Edwards J.R."/>
            <person name="Egan A."/>
            <person name="El-Daye J."/>
            <person name="Escobedo L."/>
            <person name="Fernandez S."/>
            <person name="Fernando P.R."/>
            <person name="Flagg N."/>
            <person name="Forbes L.D."/>
            <person name="Fowler R.G."/>
            <person name="Fu Q."/>
            <person name="Gabisi R.A."/>
            <person name="Ganer J."/>
            <person name="Garbino Pronczuk A."/>
            <person name="Garcia R.M."/>
            <person name="Garner T."/>
            <person name="Garrett T.E."/>
            <person name="Gonzalez D.A."/>
            <person name="Hamid H."/>
            <person name="Hawkins E.S."/>
            <person name="Hirani K."/>
            <person name="Hogues M.E."/>
            <person name="Hollins B."/>
            <person name="Hsiao C.-H."/>
            <person name="Jabil R."/>
            <person name="James M.L."/>
            <person name="Jhangiani S.N."/>
            <person name="Johnson B."/>
            <person name="Johnson Q."/>
            <person name="Joshi V."/>
            <person name="Kalu J.B."/>
            <person name="Kam C."/>
            <person name="Kashfia A."/>
            <person name="Keebler J."/>
            <person name="Kisamo H."/>
            <person name="Kovar C.L."/>
            <person name="Lago L.A."/>
            <person name="Lai C.-Y."/>
            <person name="Laidlaw J."/>
            <person name="Lara F."/>
            <person name="Le T.-K."/>
            <person name="Lee S.L."/>
            <person name="Legall F.H."/>
            <person name="Lemon S.J."/>
            <person name="Lewis L.R."/>
            <person name="Li B."/>
            <person name="Liu Y."/>
            <person name="Liu Y.-S."/>
            <person name="Lopez J."/>
            <person name="Lozado R.J."/>
            <person name="Lu J."/>
            <person name="Madu R.C."/>
            <person name="Maheshwari M."/>
            <person name="Maheshwari R."/>
            <person name="Malloy K."/>
            <person name="Martinez E."/>
            <person name="Mathew T."/>
            <person name="Mercado I.C."/>
            <person name="Mercado C."/>
            <person name="Meyer B."/>
            <person name="Montgomery K."/>
            <person name="Morgan M.B."/>
            <person name="Munidasa M."/>
            <person name="Nazareth L.V."/>
            <person name="Nelson J."/>
            <person name="Ng B.M."/>
            <person name="Nguyen N.B."/>
            <person name="Nguyen P.Q."/>
            <person name="Nguyen T."/>
            <person name="Obregon M."/>
            <person name="Okwuonu G.O."/>
            <person name="Onwere C.G."/>
            <person name="Orozco G."/>
            <person name="Parra A."/>
            <person name="Patel S."/>
            <person name="Patil S."/>
            <person name="Perez A."/>
            <person name="Perez Y."/>
            <person name="Pham C."/>
            <person name="Primus E.L."/>
            <person name="Pu L.-L."/>
            <person name="Puazo M."/>
            <person name="Qin X."/>
            <person name="Quiroz J.B."/>
            <person name="Reese J."/>
            <person name="Richards S."/>
            <person name="Rives C.M."/>
            <person name="Robberts R."/>
            <person name="Ruiz S.J."/>
            <person name="Ruiz M.J."/>
            <person name="Santibanez J."/>
            <person name="Schneider B.W."/>
            <person name="Sisson I."/>
            <person name="Smith M."/>
            <person name="Sodergren E."/>
            <person name="Song X.-Z."/>
            <person name="Song B.B."/>
            <person name="Summersgill H."/>
            <person name="Thelus R."/>
            <person name="Thornton R.D."/>
            <person name="Trejos Z.Y."/>
            <person name="Usmani K."/>
            <person name="Vattathil S."/>
            <person name="Villasana D."/>
            <person name="Walker D.L."/>
            <person name="Wang S."/>
            <person name="Wang K."/>
            <person name="White C.S."/>
            <person name="Williams A.C."/>
            <person name="Williamson J."/>
            <person name="Wilson K."/>
            <person name="Woghiren I.O."/>
            <person name="Woodworth J.R."/>
            <person name="Worley K.C."/>
            <person name="Wright R.A."/>
            <person name="Wu W."/>
            <person name="Young L."/>
            <person name="Zhang L."/>
            <person name="Zhang J."/>
            <person name="Zhu Y."/>
            <person name="Muzny D.M."/>
            <person name="Weinstock G."/>
            <person name="Gibbs R.A."/>
        </authorList>
    </citation>
    <scope>NUCLEOTIDE SEQUENCE [LARGE SCALE GENOMIC DNA]</scope>
    <source>
        <strain evidence="3">LSR1</strain>
    </source>
</reference>
<dbReference type="KEGG" id="api:100163215"/>
<name>C4WXQ3_ACYPI</name>
<reference evidence="2" key="3">
    <citation type="submission" date="2022-06" db="UniProtKB">
        <authorList>
            <consortium name="EnsemblMetazoa"/>
        </authorList>
    </citation>
    <scope>IDENTIFICATION</scope>
</reference>
<sequence>MTDPRSSNTNVYQGSGHFEFSSEKNWGLEQEDCRIFGSIDMTHLAASIASVPFNIQHDIPVELFTVEQLEEFEVESSLALSRHISQYNSKVLNIKTLLPTCIGSNQAPTATNKLILKNYSNSEVNNIPFDCDIQSNIELEEILGNMKPLINILQEEINTVTSIDTSKDDSIIAENQKMPIEDDYKIEMTNHDSGHWLDSMLDSDE</sequence>
<dbReference type="AlphaFoldDB" id="C4WXQ3"/>
<dbReference type="InParanoid" id="C4WXQ3"/>
<dbReference type="OrthoDB" id="6338233at2759"/>
<dbReference type="HOGENOM" id="CLU_1338512_0_0_1"/>
<accession>C4WXQ3</accession>
<dbReference type="EnsemblMetazoa" id="NM_001162093.2">
    <property type="protein sequence ID" value="NP_001155565.1"/>
    <property type="gene ID" value="LOC100163215"/>
</dbReference>
<reference evidence="1" key="1">
    <citation type="submission" date="2009-06" db="EMBL/GenBank/DDBJ databases">
        <title>A full-length cDNA resource of the pea aphid, Acyrthosiphon pisum.</title>
        <authorList>
            <person name="Shigenobu S."/>
            <person name="Nakabachi A."/>
            <person name="Richards S."/>
        </authorList>
    </citation>
    <scope>NUCLEOTIDE SEQUENCE</scope>
    <source>
        <strain evidence="1">LSR1</strain>
        <tissue evidence="1">Whole body</tissue>
    </source>
</reference>
<dbReference type="EMBL" id="AK342771">
    <property type="protein sequence ID" value="BAH72673.1"/>
    <property type="molecule type" value="mRNA"/>
</dbReference>
<evidence type="ECO:0000313" key="1">
    <source>
        <dbReference type="EMBL" id="BAH72673.1"/>
    </source>
</evidence>
<protein>
    <submittedName>
        <fullName evidence="1">ACYPI004315 protein</fullName>
    </submittedName>
</protein>
<gene>
    <name evidence="1" type="primary">ACYPI004315</name>
    <name evidence="2" type="synonym">100163215</name>
</gene>
<dbReference type="Proteomes" id="UP000007819">
    <property type="component" value="Chromosome A1"/>
</dbReference>
<keyword evidence="3" id="KW-1185">Reference proteome</keyword>